<dbReference type="Proteomes" id="UP000223891">
    <property type="component" value="Segment"/>
</dbReference>
<keyword evidence="3" id="KW-1185">Reference proteome</keyword>
<organism evidence="1 3">
    <name type="scientific">Pectobacterium phage vB_PcaM_CBB</name>
    <dbReference type="NCBI Taxonomy" id="2772511"/>
    <lineage>
        <taxon>Viruses</taxon>
        <taxon>Duplodnaviria</taxon>
        <taxon>Heunggongvirae</taxon>
        <taxon>Uroviricota</taxon>
        <taxon>Caudoviricetes</taxon>
        <taxon>Mimasvirus</taxon>
        <taxon>Mimasvirus CBB</taxon>
    </lineage>
</organism>
<accession>A0A1L2CU84</accession>
<reference evidence="1" key="2">
    <citation type="submission" date="2016-01" db="EMBL/GenBank/DDBJ databases">
        <authorList>
            <person name="Oliw E.H."/>
        </authorList>
    </citation>
    <scope>NUCLEOTIDE SEQUENCE</scope>
</reference>
<dbReference type="EMBL" id="KU574722">
    <property type="protein sequence ID" value="AMM43581.1"/>
    <property type="molecule type" value="Genomic_DNA"/>
</dbReference>
<proteinExistence type="predicted"/>
<sequence>MDELLKLWQQFSTVSVNDDDEIEESFLHFEKGTDRLEVWKWFENQNPDFKVSDLV</sequence>
<gene>
    <name evidence="1" type="ORF">CBB_16</name>
    <name evidence="2" type="ORF">CBB_569</name>
</gene>
<evidence type="ECO:0000313" key="2">
    <source>
        <dbReference type="EMBL" id="AMM44132.1"/>
    </source>
</evidence>
<evidence type="ECO:0000313" key="3">
    <source>
        <dbReference type="Proteomes" id="UP000223891"/>
    </source>
</evidence>
<dbReference type="EMBL" id="KU574722">
    <property type="protein sequence ID" value="AMM44132.1"/>
    <property type="molecule type" value="Genomic_DNA"/>
</dbReference>
<evidence type="ECO:0000313" key="1">
    <source>
        <dbReference type="EMBL" id="AMM43581.1"/>
    </source>
</evidence>
<name>A0A1L2CU84_9CAUD</name>
<protein>
    <submittedName>
        <fullName evidence="1">Uncharacterized protein</fullName>
    </submittedName>
</protein>
<reference evidence="3" key="1">
    <citation type="submission" date="2016-01" db="EMBL/GenBank/DDBJ databases">
        <title>Isolation and Characterization of Enterobacteria phage CBB.</title>
        <authorList>
            <person name="Buttimer C.T.H."/>
            <person name="Hendrix H."/>
            <person name="Alexandre H."/>
            <person name="O'Mahony J."/>
            <person name="Lavigne R."/>
            <person name="Coffey A."/>
        </authorList>
    </citation>
    <scope>NUCLEOTIDE SEQUENCE [LARGE SCALE GENOMIC DNA]</scope>
</reference>
<reference evidence="1" key="3">
    <citation type="journal article" date="2017" name="Front. Microbiol.">
        <title>Things Are Getting Hairy: Enterobacteria Bacteriophage vB_PcaM_CBB.</title>
        <authorList>
            <person name="Buttimer C."/>
            <person name="Hendrix H."/>
            <person name="Oliveira H."/>
            <person name="Casey A."/>
            <person name="Neve H."/>
            <person name="McAuliffe O."/>
            <person name="Ross R.P."/>
            <person name="Hill C."/>
            <person name="Noben J.P."/>
            <person name="O'Mahony J."/>
            <person name="Lavigne R."/>
            <person name="Coffey A."/>
        </authorList>
    </citation>
    <scope>NUCLEOTIDE SEQUENCE</scope>
</reference>